<dbReference type="RefSeq" id="WP_150966088.1">
    <property type="nucleotide sequence ID" value="NZ_VZZJ01000030.1"/>
</dbReference>
<evidence type="ECO:0000313" key="7">
    <source>
        <dbReference type="EMBL" id="KAB1070233.1"/>
    </source>
</evidence>
<dbReference type="GO" id="GO:0004888">
    <property type="term" value="F:transmembrane signaling receptor activity"/>
    <property type="evidence" value="ECO:0007669"/>
    <property type="project" value="InterPro"/>
</dbReference>
<keyword evidence="4" id="KW-0472">Membrane</keyword>
<dbReference type="InterPro" id="IPR004089">
    <property type="entry name" value="MCPsignal_dom"/>
</dbReference>
<reference evidence="7 8" key="1">
    <citation type="submission" date="2019-09" db="EMBL/GenBank/DDBJ databases">
        <title>YIM 132548 draft genome.</title>
        <authorList>
            <person name="Jiang L."/>
        </authorList>
    </citation>
    <scope>NUCLEOTIDE SEQUENCE [LARGE SCALE GENOMIC DNA]</scope>
    <source>
        <strain evidence="7 8">YIM 132548</strain>
    </source>
</reference>
<proteinExistence type="inferred from homology"/>
<gene>
    <name evidence="7" type="ORF">F6X51_23470</name>
</gene>
<dbReference type="SMART" id="SM00304">
    <property type="entry name" value="HAMP"/>
    <property type="match status" value="1"/>
</dbReference>
<dbReference type="PROSITE" id="PS50885">
    <property type="entry name" value="HAMP"/>
    <property type="match status" value="1"/>
</dbReference>
<keyword evidence="4" id="KW-0812">Transmembrane</keyword>
<evidence type="ECO:0000256" key="1">
    <source>
        <dbReference type="ARBA" id="ARBA00023224"/>
    </source>
</evidence>
<feature type="domain" description="HAMP" evidence="6">
    <location>
        <begin position="318"/>
        <end position="371"/>
    </location>
</feature>
<comment type="similarity">
    <text evidence="2">Belongs to the methyl-accepting chemotaxis (MCP) protein family.</text>
</comment>
<evidence type="ECO:0000259" key="5">
    <source>
        <dbReference type="PROSITE" id="PS50111"/>
    </source>
</evidence>
<dbReference type="GO" id="GO:0006935">
    <property type="term" value="P:chemotaxis"/>
    <property type="evidence" value="ECO:0007669"/>
    <property type="project" value="InterPro"/>
</dbReference>
<organism evidence="7 8">
    <name type="scientific">Methylobacterium planeticum</name>
    <dbReference type="NCBI Taxonomy" id="2615211"/>
    <lineage>
        <taxon>Bacteria</taxon>
        <taxon>Pseudomonadati</taxon>
        <taxon>Pseudomonadota</taxon>
        <taxon>Alphaproteobacteria</taxon>
        <taxon>Hyphomicrobiales</taxon>
        <taxon>Methylobacteriaceae</taxon>
        <taxon>Methylobacterium</taxon>
    </lineage>
</organism>
<dbReference type="PANTHER" id="PTHR32089:SF112">
    <property type="entry name" value="LYSOZYME-LIKE PROTEIN-RELATED"/>
    <property type="match status" value="1"/>
</dbReference>
<feature type="domain" description="Methyl-accepting transducer" evidence="5">
    <location>
        <begin position="411"/>
        <end position="647"/>
    </location>
</feature>
<dbReference type="Pfam" id="PF00015">
    <property type="entry name" value="MCPsignal"/>
    <property type="match status" value="1"/>
</dbReference>
<dbReference type="GO" id="GO:0016020">
    <property type="term" value="C:membrane"/>
    <property type="evidence" value="ECO:0007669"/>
    <property type="project" value="InterPro"/>
</dbReference>
<keyword evidence="1 3" id="KW-0807">Transducer</keyword>
<comment type="caution">
    <text evidence="7">The sequence shown here is derived from an EMBL/GenBank/DDBJ whole genome shotgun (WGS) entry which is preliminary data.</text>
</comment>
<protein>
    <submittedName>
        <fullName evidence="7">HAMP domain-containing protein</fullName>
    </submittedName>
</protein>
<accession>A0A6N6MLZ3</accession>
<evidence type="ECO:0000256" key="2">
    <source>
        <dbReference type="ARBA" id="ARBA00029447"/>
    </source>
</evidence>
<evidence type="ECO:0000259" key="6">
    <source>
        <dbReference type="PROSITE" id="PS50885"/>
    </source>
</evidence>
<evidence type="ECO:0000256" key="3">
    <source>
        <dbReference type="PROSITE-ProRule" id="PRU00284"/>
    </source>
</evidence>
<dbReference type="GO" id="GO:0007165">
    <property type="term" value="P:signal transduction"/>
    <property type="evidence" value="ECO:0007669"/>
    <property type="project" value="UniProtKB-KW"/>
</dbReference>
<evidence type="ECO:0000313" key="8">
    <source>
        <dbReference type="Proteomes" id="UP000441523"/>
    </source>
</evidence>
<name>A0A6N6MLZ3_9HYPH</name>
<dbReference type="Gene3D" id="6.10.340.10">
    <property type="match status" value="1"/>
</dbReference>
<dbReference type="PANTHER" id="PTHR32089">
    <property type="entry name" value="METHYL-ACCEPTING CHEMOTAXIS PROTEIN MCPB"/>
    <property type="match status" value="1"/>
</dbReference>
<dbReference type="EMBL" id="VZZJ01000030">
    <property type="protein sequence ID" value="KAB1070233.1"/>
    <property type="molecule type" value="Genomic_DNA"/>
</dbReference>
<keyword evidence="4" id="KW-1133">Transmembrane helix</keyword>
<dbReference type="Proteomes" id="UP000441523">
    <property type="component" value="Unassembled WGS sequence"/>
</dbReference>
<evidence type="ECO:0000256" key="4">
    <source>
        <dbReference type="SAM" id="Phobius"/>
    </source>
</evidence>
<dbReference type="Pfam" id="PF00672">
    <property type="entry name" value="HAMP"/>
    <property type="match status" value="1"/>
</dbReference>
<dbReference type="InterPro" id="IPR004090">
    <property type="entry name" value="Chemotax_Me-accpt_rcpt"/>
</dbReference>
<dbReference type="PRINTS" id="PR00260">
    <property type="entry name" value="CHEMTRNSDUCR"/>
</dbReference>
<feature type="transmembrane region" description="Helical" evidence="4">
    <location>
        <begin position="13"/>
        <end position="34"/>
    </location>
</feature>
<dbReference type="SUPFAM" id="SSF58104">
    <property type="entry name" value="Methyl-accepting chemotaxis protein (MCP) signaling domain"/>
    <property type="match status" value="1"/>
</dbReference>
<dbReference type="Gene3D" id="1.10.287.950">
    <property type="entry name" value="Methyl-accepting chemotaxis protein"/>
    <property type="match status" value="1"/>
</dbReference>
<dbReference type="AlphaFoldDB" id="A0A6N6MLZ3"/>
<dbReference type="SMART" id="SM00283">
    <property type="entry name" value="MA"/>
    <property type="match status" value="1"/>
</dbReference>
<sequence>MITLLSRVSDRPIGTRINIGFGVILLLLCGIATFDGLSLRTIDAAVFEIDTSSASSDSLAEFASSLVGEDLQVTRYLRSPGGAELTGAQLAQKEVRVRLAKVETLVGDEANDLKTGIANLDASFELVVADIKKREAALGSIIAAAARLTNYTNSLTSQMAEGGDPSSAAALRLQQAVQYLMASARRYVLRPNPSEIDILNAEQDRIRREMAELKANPPVAAQARELTNGLPGTLDQLLGAVEPLTTAVQAFDRNVSAWQQISARAGDSAAALRARMRELRNARIGSARETVSQVLTSAIITSVLAVLAGATFAFWLGRSISGPLLTLNRSVQAIASNDLMVEVAGTERKDEVGTLARALAVFKANAIARAELEAAQVVDQSARQHRADRVDQLVSAFQRKVAGSLEIVTSAATELDATARSMTSVADSTNSQAVASSAAAAETSVNVQTVAAAAEEMVASLQEIERQVIRSNEVAGHAAHEAETTGAAMANLGAAAEQIGAAVTTISGIASQTNLLALNATIEAARAGEAGRGFAVVAAEVKELAGQTARATDEIGGQIAAIQAATGQAVAAIQQIGRTIAAMNEISSTIASTVVEQTAATAEISRNAGEAARGTRGVSTNIAQVLTSASETGSAASQVRTAAAELAAQSLSVKQEVDSFLRGIQAA</sequence>
<dbReference type="InterPro" id="IPR003660">
    <property type="entry name" value="HAMP_dom"/>
</dbReference>
<keyword evidence="8" id="KW-1185">Reference proteome</keyword>
<dbReference type="PROSITE" id="PS50111">
    <property type="entry name" value="CHEMOTAXIS_TRANSDUC_2"/>
    <property type="match status" value="1"/>
</dbReference>